<keyword evidence="6 12" id="KW-0812">Transmembrane</keyword>
<feature type="region of interest" description="Disordered" evidence="13">
    <location>
        <begin position="753"/>
        <end position="796"/>
    </location>
</feature>
<feature type="compositionally biased region" description="Basic and acidic residues" evidence="13">
    <location>
        <begin position="693"/>
        <end position="704"/>
    </location>
</feature>
<dbReference type="InParanoid" id="A0A6P7Y2T8"/>
<dbReference type="Proteomes" id="UP000515156">
    <property type="component" value="Chromosome 4"/>
</dbReference>
<keyword evidence="17" id="KW-1185">Reference proteome</keyword>
<feature type="transmembrane region" description="Helical" evidence="14">
    <location>
        <begin position="418"/>
        <end position="435"/>
    </location>
</feature>
<gene>
    <name evidence="18" type="primary">SLC9A4</name>
</gene>
<evidence type="ECO:0000256" key="8">
    <source>
        <dbReference type="ARBA" id="ARBA00023053"/>
    </source>
</evidence>
<evidence type="ECO:0000256" key="9">
    <source>
        <dbReference type="ARBA" id="ARBA00023065"/>
    </source>
</evidence>
<dbReference type="InterPro" id="IPR032103">
    <property type="entry name" value="NHE_CaM-bd"/>
</dbReference>
<dbReference type="InterPro" id="IPR004709">
    <property type="entry name" value="NaH_exchanger"/>
</dbReference>
<keyword evidence="10 14" id="KW-0472">Membrane</keyword>
<feature type="transmembrane region" description="Helical" evidence="14">
    <location>
        <begin position="256"/>
        <end position="280"/>
    </location>
</feature>
<evidence type="ECO:0000256" key="6">
    <source>
        <dbReference type="ARBA" id="ARBA00022692"/>
    </source>
</evidence>
<dbReference type="GO" id="GO:0015386">
    <property type="term" value="F:potassium:proton antiporter activity"/>
    <property type="evidence" value="ECO:0007669"/>
    <property type="project" value="TreeGrafter"/>
</dbReference>
<dbReference type="Pfam" id="PF00999">
    <property type="entry name" value="Na_H_Exchanger"/>
    <property type="match status" value="1"/>
</dbReference>
<proteinExistence type="inferred from homology"/>
<protein>
    <recommendedName>
        <fullName evidence="12">Sodium/hydrogen exchanger</fullName>
    </recommendedName>
</protein>
<dbReference type="PANTHER" id="PTHR10110">
    <property type="entry name" value="SODIUM/HYDROGEN EXCHANGER"/>
    <property type="match status" value="1"/>
</dbReference>
<feature type="transmembrane region" description="Helical" evidence="14">
    <location>
        <begin position="370"/>
        <end position="397"/>
    </location>
</feature>
<sequence length="796" mass="91159">MDAYQHLELNLSYVFFMIMAVEGVSSSPENGSYPTQSEPDDQDERVHAFTVDYNYVQTPYEITLWIILASYAKIGFHLYHRLPSIMPESCILIAIGVLLGGIIFGTDHKAPPAMRTDIYFLYLLPPIVLEGGYFLPTRPFLENIGTIILWSFGGTLINALGIGISLYGICQIDAFGLSDVSLLQNLLFGSLISAVDPVAVLAVFEEAHVNEQLYMMIFGESLLNDGITVVLYNMFISFTHMHTFETIEPVDVFAGIARFFSVGIGGVLFGIIFGFVSAFITRFTENISSIEPLLVFMFSYLSYLSAEALYLSGILAITACAMTMKKYVEENVSQNSNTTIKYFMKMLSSVSETLIFIFMGVSTVGKNHEWNWAFVCFTLFFCLIWRALSVFTLFYIINHFRTFPFSLKDQFIIAYSGLRGASSFSLVFLLPISIVPRKKMFITSTIVVIYFTVFIKGITIGPLVRYLGVKKTNKKQSINEEIHIRLMDHLKVGIGDVCGHWGHYQLRQKYKKFDHKYLRKILIRKKQPKSSIVSLYKKLEIKQAIEMAEEGISRDPSVASLMKYCDQHVKRLSPEEVESMRDMLSHNLYQIRQRTLSYSRYNLPTEERQRQTKEILIRHHHTLKANQKKGNSLPWQRPAGTKNLRYFSLPYNSKHIDGIEMMDAPFPADVDSDSDSVITSAKFNPQSKLAPRRAKEQGEEHHHRFEPKWINQSITSEFIGQMGRKEARLDQAAIRRCQDSVPKQYFNTVCENNMESHESEDDEKEGTAAEPSFRYPKERRMRNCKGHKPSLRRKPH</sequence>
<dbReference type="GO" id="GO:0015385">
    <property type="term" value="F:sodium:proton antiporter activity"/>
    <property type="evidence" value="ECO:0007669"/>
    <property type="project" value="InterPro"/>
</dbReference>
<keyword evidence="9 12" id="KW-0406">Ion transport</keyword>
<comment type="subcellular location">
    <subcellularLocation>
        <location evidence="1">Apical cell membrane</location>
        <topology evidence="1">Multi-pass membrane protein</topology>
    </subcellularLocation>
</comment>
<dbReference type="FunCoup" id="A0A6P7Y2T8">
    <property type="interactions" value="118"/>
</dbReference>
<evidence type="ECO:0000259" key="16">
    <source>
        <dbReference type="Pfam" id="PF16644"/>
    </source>
</evidence>
<dbReference type="PRINTS" id="PR01084">
    <property type="entry name" value="NAHEXCHNGR"/>
</dbReference>
<dbReference type="Gene3D" id="6.10.140.1330">
    <property type="match status" value="1"/>
</dbReference>
<dbReference type="InterPro" id="IPR018422">
    <property type="entry name" value="Cation/H_exchanger_CPA1"/>
</dbReference>
<evidence type="ECO:0000256" key="12">
    <source>
        <dbReference type="RuleBase" id="RU003722"/>
    </source>
</evidence>
<dbReference type="KEGG" id="muo:115469122"/>
<keyword evidence="5" id="KW-1003">Cell membrane</keyword>
<feature type="transmembrane region" description="Helical" evidence="14">
    <location>
        <begin position="300"/>
        <end position="321"/>
    </location>
</feature>
<feature type="transmembrane region" description="Helical" evidence="14">
    <location>
        <begin position="85"/>
        <end position="106"/>
    </location>
</feature>
<dbReference type="AlphaFoldDB" id="A0A6P7Y2T8"/>
<dbReference type="RefSeq" id="XP_030057310.1">
    <property type="nucleotide sequence ID" value="XM_030201450.1"/>
</dbReference>
<keyword evidence="8" id="KW-0915">Sodium</keyword>
<feature type="domain" description="Sodium/hydrogen exchanger regulatory region" evidence="16">
    <location>
        <begin position="556"/>
        <end position="655"/>
    </location>
</feature>
<dbReference type="OrthoDB" id="196264at2759"/>
<keyword evidence="7 14" id="KW-1133">Transmembrane helix</keyword>
<evidence type="ECO:0000256" key="7">
    <source>
        <dbReference type="ARBA" id="ARBA00022989"/>
    </source>
</evidence>
<evidence type="ECO:0000256" key="1">
    <source>
        <dbReference type="ARBA" id="ARBA00004424"/>
    </source>
</evidence>
<keyword evidence="4 12" id="KW-0050">Antiport</keyword>
<keyword evidence="3 12" id="KW-0813">Transport</keyword>
<feature type="transmembrane region" description="Helical" evidence="14">
    <location>
        <begin position="147"/>
        <end position="170"/>
    </location>
</feature>
<organism evidence="17 18">
    <name type="scientific">Microcaecilia unicolor</name>
    <dbReference type="NCBI Taxonomy" id="1415580"/>
    <lineage>
        <taxon>Eukaryota</taxon>
        <taxon>Metazoa</taxon>
        <taxon>Chordata</taxon>
        <taxon>Craniata</taxon>
        <taxon>Vertebrata</taxon>
        <taxon>Euteleostomi</taxon>
        <taxon>Amphibia</taxon>
        <taxon>Gymnophiona</taxon>
        <taxon>Siphonopidae</taxon>
        <taxon>Microcaecilia</taxon>
    </lineage>
</organism>
<dbReference type="Gene3D" id="6.10.250.1040">
    <property type="match status" value="1"/>
</dbReference>
<dbReference type="NCBIfam" id="TIGR00840">
    <property type="entry name" value="b_cpa1"/>
    <property type="match status" value="1"/>
</dbReference>
<dbReference type="InterPro" id="IPR001953">
    <property type="entry name" value="NHE-2/4"/>
</dbReference>
<feature type="transmembrane region" description="Helical" evidence="14">
    <location>
        <begin position="441"/>
        <end position="467"/>
    </location>
</feature>
<evidence type="ECO:0000256" key="2">
    <source>
        <dbReference type="ARBA" id="ARBA00007367"/>
    </source>
</evidence>
<dbReference type="GO" id="GO:0051453">
    <property type="term" value="P:regulation of intracellular pH"/>
    <property type="evidence" value="ECO:0007669"/>
    <property type="project" value="TreeGrafter"/>
</dbReference>
<evidence type="ECO:0000259" key="15">
    <source>
        <dbReference type="Pfam" id="PF00999"/>
    </source>
</evidence>
<feature type="compositionally biased region" description="Basic residues" evidence="13">
    <location>
        <begin position="777"/>
        <end position="796"/>
    </location>
</feature>
<evidence type="ECO:0000313" key="18">
    <source>
        <dbReference type="RefSeq" id="XP_030057310.1"/>
    </source>
</evidence>
<dbReference type="PANTHER" id="PTHR10110:SF103">
    <property type="entry name" value="SODIUM_HYDROGEN EXCHANGER 4"/>
    <property type="match status" value="1"/>
</dbReference>
<dbReference type="InterPro" id="IPR006153">
    <property type="entry name" value="Cation/H_exchanger_TM"/>
</dbReference>
<reference evidence="18" key="1">
    <citation type="submission" date="2025-08" db="UniProtKB">
        <authorList>
            <consortium name="RefSeq"/>
        </authorList>
    </citation>
    <scope>IDENTIFICATION</scope>
</reference>
<feature type="transmembrane region" description="Helical" evidence="14">
    <location>
        <begin position="182"/>
        <end position="204"/>
    </location>
</feature>
<accession>A0A6P7Y2T8</accession>
<evidence type="ECO:0000256" key="13">
    <source>
        <dbReference type="SAM" id="MobiDB-lite"/>
    </source>
</evidence>
<name>A0A6P7Y2T8_9AMPH</name>
<keyword evidence="11 12" id="KW-0739">Sodium transport</keyword>
<feature type="region of interest" description="Disordered" evidence="13">
    <location>
        <begin position="684"/>
        <end position="704"/>
    </location>
</feature>
<evidence type="ECO:0000256" key="10">
    <source>
        <dbReference type="ARBA" id="ARBA00023136"/>
    </source>
</evidence>
<comment type="similarity">
    <text evidence="2 12">Belongs to the monovalent cation:proton antiporter 1 (CPA1) transporter (TC 2.A.36) family.</text>
</comment>
<dbReference type="Gene3D" id="6.10.250.2020">
    <property type="match status" value="1"/>
</dbReference>
<evidence type="ECO:0000256" key="4">
    <source>
        <dbReference type="ARBA" id="ARBA00022449"/>
    </source>
</evidence>
<dbReference type="CTD" id="389015"/>
<dbReference type="GeneID" id="115469122"/>
<dbReference type="GO" id="GO:0016324">
    <property type="term" value="C:apical plasma membrane"/>
    <property type="evidence" value="ECO:0007669"/>
    <property type="project" value="UniProtKB-SubCell"/>
</dbReference>
<feature type="transmembrane region" description="Helical" evidence="14">
    <location>
        <begin position="118"/>
        <end position="135"/>
    </location>
</feature>
<feature type="transmembrane region" description="Helical" evidence="14">
    <location>
        <begin position="216"/>
        <end position="235"/>
    </location>
</feature>
<dbReference type="PRINTS" id="PR01086">
    <property type="entry name" value="NAHEXCHNGR2"/>
</dbReference>
<evidence type="ECO:0000313" key="17">
    <source>
        <dbReference type="Proteomes" id="UP000515156"/>
    </source>
</evidence>
<dbReference type="GO" id="GO:0098719">
    <property type="term" value="P:sodium ion import across plasma membrane"/>
    <property type="evidence" value="ECO:0007669"/>
    <property type="project" value="TreeGrafter"/>
</dbReference>
<dbReference type="Pfam" id="PF16644">
    <property type="entry name" value="NEXCaM_BD"/>
    <property type="match status" value="1"/>
</dbReference>
<evidence type="ECO:0000256" key="5">
    <source>
        <dbReference type="ARBA" id="ARBA00022475"/>
    </source>
</evidence>
<feature type="domain" description="Cation/H+ exchanger transmembrane" evidence="15">
    <location>
        <begin position="68"/>
        <end position="465"/>
    </location>
</feature>
<evidence type="ECO:0000256" key="11">
    <source>
        <dbReference type="ARBA" id="ARBA00023201"/>
    </source>
</evidence>
<evidence type="ECO:0000256" key="14">
    <source>
        <dbReference type="SAM" id="Phobius"/>
    </source>
</evidence>
<evidence type="ECO:0000256" key="3">
    <source>
        <dbReference type="ARBA" id="ARBA00022448"/>
    </source>
</evidence>